<name>A0A4Y2MZ06_ARAVE</name>
<dbReference type="EMBL" id="BGPR01008105">
    <property type="protein sequence ID" value="GBN31594.1"/>
    <property type="molecule type" value="Genomic_DNA"/>
</dbReference>
<dbReference type="OrthoDB" id="6433544at2759"/>
<evidence type="ECO:0000313" key="2">
    <source>
        <dbReference type="EMBL" id="GBN31594.1"/>
    </source>
</evidence>
<organism evidence="2 3">
    <name type="scientific">Araneus ventricosus</name>
    <name type="common">Orbweaver spider</name>
    <name type="synonym">Epeira ventricosa</name>
    <dbReference type="NCBI Taxonomy" id="182803"/>
    <lineage>
        <taxon>Eukaryota</taxon>
        <taxon>Metazoa</taxon>
        <taxon>Ecdysozoa</taxon>
        <taxon>Arthropoda</taxon>
        <taxon>Chelicerata</taxon>
        <taxon>Arachnida</taxon>
        <taxon>Araneae</taxon>
        <taxon>Araneomorphae</taxon>
        <taxon>Entelegynae</taxon>
        <taxon>Araneoidea</taxon>
        <taxon>Araneidae</taxon>
        <taxon>Araneus</taxon>
    </lineage>
</organism>
<evidence type="ECO:0000313" key="3">
    <source>
        <dbReference type="Proteomes" id="UP000499080"/>
    </source>
</evidence>
<dbReference type="Proteomes" id="UP000499080">
    <property type="component" value="Unassembled WGS sequence"/>
</dbReference>
<proteinExistence type="predicted"/>
<protein>
    <submittedName>
        <fullName evidence="2">Uncharacterized protein</fullName>
    </submittedName>
</protein>
<feature type="compositionally biased region" description="Polar residues" evidence="1">
    <location>
        <begin position="13"/>
        <end position="22"/>
    </location>
</feature>
<evidence type="ECO:0000256" key="1">
    <source>
        <dbReference type="SAM" id="MobiDB-lite"/>
    </source>
</evidence>
<accession>A0A4Y2MZ06</accession>
<dbReference type="AlphaFoldDB" id="A0A4Y2MZ06"/>
<reference evidence="2 3" key="1">
    <citation type="journal article" date="2019" name="Sci. Rep.">
        <title>Orb-weaving spider Araneus ventricosus genome elucidates the spidroin gene catalogue.</title>
        <authorList>
            <person name="Kono N."/>
            <person name="Nakamura H."/>
            <person name="Ohtoshi R."/>
            <person name="Moran D.A.P."/>
            <person name="Shinohara A."/>
            <person name="Yoshida Y."/>
            <person name="Fujiwara M."/>
            <person name="Mori M."/>
            <person name="Tomita M."/>
            <person name="Arakawa K."/>
        </authorList>
    </citation>
    <scope>NUCLEOTIDE SEQUENCE [LARGE SCALE GENOMIC DNA]</scope>
</reference>
<sequence>MTPDLKENPPSSPMKSKLTSNNMIKTLGPNGHLASIRKTYLSTTQLGNSQGTFTKSLLFLIRMGSSTPPLGKANAFKYSLENSFQTNPEPYDNRQISEVNKAVQHFLNSTRNNYNIKLTSPLEIQAIIKKINLKKTTGPDGIQIKHSR</sequence>
<keyword evidence="3" id="KW-1185">Reference proteome</keyword>
<comment type="caution">
    <text evidence="2">The sequence shown here is derived from an EMBL/GenBank/DDBJ whole genome shotgun (WGS) entry which is preliminary data.</text>
</comment>
<feature type="region of interest" description="Disordered" evidence="1">
    <location>
        <begin position="1"/>
        <end position="22"/>
    </location>
</feature>
<gene>
    <name evidence="2" type="ORF">AVEN_214430_1</name>
</gene>